<evidence type="ECO:0000313" key="8">
    <source>
        <dbReference type="Proteomes" id="UP000019118"/>
    </source>
</evidence>
<keyword evidence="2" id="KW-0677">Repeat</keyword>
<reference evidence="7" key="2">
    <citation type="submission" date="2024-08" db="UniProtKB">
        <authorList>
            <consortium name="EnsemblMetazoa"/>
        </authorList>
    </citation>
    <scope>IDENTIFICATION</scope>
</reference>
<proteinExistence type="inferred from homology"/>
<dbReference type="InterPro" id="IPR011992">
    <property type="entry name" value="EF-hand-dom_pair"/>
</dbReference>
<dbReference type="CDD" id="cd00051">
    <property type="entry name" value="EFh"/>
    <property type="match status" value="1"/>
</dbReference>
<protein>
    <recommendedName>
        <fullName evidence="6">EF-hand domain-containing protein</fullName>
    </recommendedName>
</protein>
<dbReference type="FunFam" id="1.10.238.10:FF:000103">
    <property type="entry name" value="Troponin C Ib"/>
    <property type="match status" value="1"/>
</dbReference>
<dbReference type="AlphaFoldDB" id="A0AAR5PSV3"/>
<dbReference type="PANTHER" id="PTHR23048">
    <property type="entry name" value="MYOSIN LIGHT CHAIN 1, 3"/>
    <property type="match status" value="1"/>
</dbReference>
<dbReference type="SMART" id="SM00054">
    <property type="entry name" value="EFh"/>
    <property type="match status" value="3"/>
</dbReference>
<dbReference type="Gene3D" id="1.10.238.10">
    <property type="entry name" value="EF-hand"/>
    <property type="match status" value="2"/>
</dbReference>
<gene>
    <name evidence="7" type="primary">109540112</name>
</gene>
<dbReference type="KEGG" id="dpa:109540112"/>
<evidence type="ECO:0000256" key="2">
    <source>
        <dbReference type="ARBA" id="ARBA00022737"/>
    </source>
</evidence>
<dbReference type="GO" id="GO:0016460">
    <property type="term" value="C:myosin II complex"/>
    <property type="evidence" value="ECO:0007669"/>
    <property type="project" value="TreeGrafter"/>
</dbReference>
<evidence type="ECO:0000259" key="6">
    <source>
        <dbReference type="PROSITE" id="PS50222"/>
    </source>
</evidence>
<dbReference type="FunFam" id="1.10.238.10:FF:000177">
    <property type="entry name" value="Troponin C Ia"/>
    <property type="match status" value="1"/>
</dbReference>
<dbReference type="Pfam" id="PF13499">
    <property type="entry name" value="EF-hand_7"/>
    <property type="match status" value="2"/>
</dbReference>
<dbReference type="InterPro" id="IPR002048">
    <property type="entry name" value="EF_hand_dom"/>
</dbReference>
<keyword evidence="8" id="KW-1185">Reference proteome</keyword>
<dbReference type="SUPFAM" id="SSF47473">
    <property type="entry name" value="EF-hand"/>
    <property type="match status" value="1"/>
</dbReference>
<feature type="domain" description="EF-hand" evidence="6">
    <location>
        <begin position="115"/>
        <end position="150"/>
    </location>
</feature>
<organism evidence="7 8">
    <name type="scientific">Dendroctonus ponderosae</name>
    <name type="common">Mountain pine beetle</name>
    <dbReference type="NCBI Taxonomy" id="77166"/>
    <lineage>
        <taxon>Eukaryota</taxon>
        <taxon>Metazoa</taxon>
        <taxon>Ecdysozoa</taxon>
        <taxon>Arthropoda</taxon>
        <taxon>Hexapoda</taxon>
        <taxon>Insecta</taxon>
        <taxon>Pterygota</taxon>
        <taxon>Neoptera</taxon>
        <taxon>Endopterygota</taxon>
        <taxon>Coleoptera</taxon>
        <taxon>Polyphaga</taxon>
        <taxon>Cucujiformia</taxon>
        <taxon>Curculionidae</taxon>
        <taxon>Scolytinae</taxon>
        <taxon>Dendroctonus</taxon>
    </lineage>
</organism>
<evidence type="ECO:0000256" key="5">
    <source>
        <dbReference type="ARBA" id="ARBA00038202"/>
    </source>
</evidence>
<dbReference type="PROSITE" id="PS50222">
    <property type="entry name" value="EF_HAND_2"/>
    <property type="match status" value="3"/>
</dbReference>
<dbReference type="InterPro" id="IPR050230">
    <property type="entry name" value="CALM/Myosin/TropC-like"/>
</dbReference>
<comment type="similarity">
    <text evidence="5">Belongs to the troponin C family.</text>
</comment>
<accession>A0AAR5PSV3</accession>
<dbReference type="EnsemblMetazoa" id="XM_019908322.1">
    <property type="protein sequence ID" value="XP_019763881.1"/>
    <property type="gene ID" value="LOC109540112"/>
</dbReference>
<dbReference type="PROSITE" id="PS00018">
    <property type="entry name" value="EF_HAND_1"/>
    <property type="match status" value="1"/>
</dbReference>
<dbReference type="PANTHER" id="PTHR23048:SF0">
    <property type="entry name" value="CALMODULIN LIKE 3"/>
    <property type="match status" value="1"/>
</dbReference>
<evidence type="ECO:0000256" key="1">
    <source>
        <dbReference type="ARBA" id="ARBA00022723"/>
    </source>
</evidence>
<dbReference type="Proteomes" id="UP000019118">
    <property type="component" value="Unassembled WGS sequence"/>
</dbReference>
<dbReference type="InterPro" id="IPR018247">
    <property type="entry name" value="EF_Hand_1_Ca_BS"/>
</dbReference>
<evidence type="ECO:0000313" key="7">
    <source>
        <dbReference type="EnsemblMetazoa" id="XP_019763881.1"/>
    </source>
</evidence>
<reference evidence="8" key="1">
    <citation type="journal article" date="2013" name="Genome Biol.">
        <title>Draft genome of the mountain pine beetle, Dendroctonus ponderosae Hopkins, a major forest pest.</title>
        <authorList>
            <person name="Keeling C.I."/>
            <person name="Yuen M.M."/>
            <person name="Liao N.Y."/>
            <person name="Docking T.R."/>
            <person name="Chan S.K."/>
            <person name="Taylor G.A."/>
            <person name="Palmquist D.L."/>
            <person name="Jackman S.D."/>
            <person name="Nguyen A."/>
            <person name="Li M."/>
            <person name="Henderson H."/>
            <person name="Janes J.K."/>
            <person name="Zhao Y."/>
            <person name="Pandoh P."/>
            <person name="Moore R."/>
            <person name="Sperling F.A."/>
            <person name="Huber D.P."/>
            <person name="Birol I."/>
            <person name="Jones S.J."/>
            <person name="Bohlmann J."/>
        </authorList>
    </citation>
    <scope>NUCLEOTIDE SEQUENCE</scope>
</reference>
<evidence type="ECO:0000256" key="3">
    <source>
        <dbReference type="ARBA" id="ARBA00022837"/>
    </source>
</evidence>
<dbReference type="GO" id="GO:0005509">
    <property type="term" value="F:calcium ion binding"/>
    <property type="evidence" value="ECO:0007669"/>
    <property type="project" value="InterPro"/>
</dbReference>
<evidence type="ECO:0000256" key="4">
    <source>
        <dbReference type="ARBA" id="ARBA00023179"/>
    </source>
</evidence>
<keyword evidence="3" id="KW-0106">Calcium</keyword>
<sequence>MSALKGVQLITFSPSKWGVSPWMHAEDLDSSYADELPAEQIAVLRKAFEAFDSQKSGSIPCDMVADILRLMGQPFDKRILEELIDEVDADKSGRLEFEEFVTLAAKFIVEEDDEAMQKELKEAFRLYDKEGNGYIPTSCLREILRELDDQLTDRELDMMIEEIDTDGSGTVDFDGKRAFFSEVPACDPREPPTDCAHA</sequence>
<feature type="domain" description="EF-hand" evidence="6">
    <location>
        <begin position="39"/>
        <end position="74"/>
    </location>
</feature>
<name>A0AAR5PSV3_DENPD</name>
<keyword evidence="4" id="KW-0514">Muscle protein</keyword>
<keyword evidence="1" id="KW-0479">Metal-binding</keyword>
<feature type="domain" description="EF-hand" evidence="6">
    <location>
        <begin position="75"/>
        <end position="110"/>
    </location>
</feature>